<keyword evidence="2" id="KW-1185">Reference proteome</keyword>
<comment type="caution">
    <text evidence="1">The sequence shown here is derived from an EMBL/GenBank/DDBJ whole genome shotgun (WGS) entry which is preliminary data.</text>
</comment>
<dbReference type="EMBL" id="BTGU01000013">
    <property type="protein sequence ID" value="GMN41956.1"/>
    <property type="molecule type" value="Genomic_DNA"/>
</dbReference>
<name>A0AA88ADK7_FICCA</name>
<gene>
    <name evidence="1" type="ORF">TIFTF001_011188</name>
</gene>
<evidence type="ECO:0000313" key="1">
    <source>
        <dbReference type="EMBL" id="GMN41956.1"/>
    </source>
</evidence>
<proteinExistence type="predicted"/>
<accession>A0AA88ADK7</accession>
<organism evidence="1 2">
    <name type="scientific">Ficus carica</name>
    <name type="common">Common fig</name>
    <dbReference type="NCBI Taxonomy" id="3494"/>
    <lineage>
        <taxon>Eukaryota</taxon>
        <taxon>Viridiplantae</taxon>
        <taxon>Streptophyta</taxon>
        <taxon>Embryophyta</taxon>
        <taxon>Tracheophyta</taxon>
        <taxon>Spermatophyta</taxon>
        <taxon>Magnoliopsida</taxon>
        <taxon>eudicotyledons</taxon>
        <taxon>Gunneridae</taxon>
        <taxon>Pentapetalae</taxon>
        <taxon>rosids</taxon>
        <taxon>fabids</taxon>
        <taxon>Rosales</taxon>
        <taxon>Moraceae</taxon>
        <taxon>Ficeae</taxon>
        <taxon>Ficus</taxon>
    </lineage>
</organism>
<reference evidence="1" key="1">
    <citation type="submission" date="2023-07" db="EMBL/GenBank/DDBJ databases">
        <title>draft genome sequence of fig (Ficus carica).</title>
        <authorList>
            <person name="Takahashi T."/>
            <person name="Nishimura K."/>
        </authorList>
    </citation>
    <scope>NUCLEOTIDE SEQUENCE</scope>
</reference>
<dbReference type="AlphaFoldDB" id="A0AA88ADK7"/>
<dbReference type="Proteomes" id="UP001187192">
    <property type="component" value="Unassembled WGS sequence"/>
</dbReference>
<evidence type="ECO:0000313" key="2">
    <source>
        <dbReference type="Proteomes" id="UP001187192"/>
    </source>
</evidence>
<sequence>MISTWCTATTISIPPLLTRMGRMVHPRGVAPENTGSPLWGILSTFYLFLDKFTGKKREMRRDSARETVGLAVMRVRRQWWRRRSKAAKRSKGVRCPIPALGKRAT</sequence>
<protein>
    <submittedName>
        <fullName evidence="1">Uncharacterized protein</fullName>
    </submittedName>
</protein>